<organism evidence="1">
    <name type="scientific">Anguilla anguilla</name>
    <name type="common">European freshwater eel</name>
    <name type="synonym">Muraena anguilla</name>
    <dbReference type="NCBI Taxonomy" id="7936"/>
    <lineage>
        <taxon>Eukaryota</taxon>
        <taxon>Metazoa</taxon>
        <taxon>Chordata</taxon>
        <taxon>Craniata</taxon>
        <taxon>Vertebrata</taxon>
        <taxon>Euteleostomi</taxon>
        <taxon>Actinopterygii</taxon>
        <taxon>Neopterygii</taxon>
        <taxon>Teleostei</taxon>
        <taxon>Anguilliformes</taxon>
        <taxon>Anguillidae</taxon>
        <taxon>Anguilla</taxon>
    </lineage>
</organism>
<dbReference type="EMBL" id="GBXM01085949">
    <property type="protein sequence ID" value="JAH22628.1"/>
    <property type="molecule type" value="Transcribed_RNA"/>
</dbReference>
<protein>
    <submittedName>
        <fullName evidence="1">Uncharacterized protein</fullName>
    </submittedName>
</protein>
<sequence>MTSYTIYRTKPGYIILNGMPYAKAIQYFIP</sequence>
<accession>A0A0E9R2P8</accession>
<reference evidence="1" key="1">
    <citation type="submission" date="2014-11" db="EMBL/GenBank/DDBJ databases">
        <authorList>
            <person name="Amaro Gonzalez C."/>
        </authorList>
    </citation>
    <scope>NUCLEOTIDE SEQUENCE</scope>
</reference>
<dbReference type="AlphaFoldDB" id="A0A0E9R2P8"/>
<reference evidence="1" key="2">
    <citation type="journal article" date="2015" name="Fish Shellfish Immunol.">
        <title>Early steps in the European eel (Anguilla anguilla)-Vibrio vulnificus interaction in the gills: Role of the RtxA13 toxin.</title>
        <authorList>
            <person name="Callol A."/>
            <person name="Pajuelo D."/>
            <person name="Ebbesson L."/>
            <person name="Teles M."/>
            <person name="MacKenzie S."/>
            <person name="Amaro C."/>
        </authorList>
    </citation>
    <scope>NUCLEOTIDE SEQUENCE</scope>
</reference>
<name>A0A0E9R2P8_ANGAN</name>
<evidence type="ECO:0000313" key="1">
    <source>
        <dbReference type="EMBL" id="JAH22628.1"/>
    </source>
</evidence>
<proteinExistence type="predicted"/>